<gene>
    <name evidence="1" type="ORF">RchiOBHm_Chr2g0124351</name>
</gene>
<comment type="caution">
    <text evidence="1">The sequence shown here is derived from an EMBL/GenBank/DDBJ whole genome shotgun (WGS) entry which is preliminary data.</text>
</comment>
<evidence type="ECO:0000313" key="1">
    <source>
        <dbReference type="EMBL" id="PRQ49656.1"/>
    </source>
</evidence>
<evidence type="ECO:0000313" key="2">
    <source>
        <dbReference type="Proteomes" id="UP000238479"/>
    </source>
</evidence>
<sequence>MSAVVMVSLVGWRMYTHVSFLGFLKKGASYKQENLMIFYRQ</sequence>
<reference evidence="1 2" key="1">
    <citation type="journal article" date="2018" name="Nat. Genet.">
        <title>The Rosa genome provides new insights in the design of modern roses.</title>
        <authorList>
            <person name="Bendahmane M."/>
        </authorList>
    </citation>
    <scope>NUCLEOTIDE SEQUENCE [LARGE SCALE GENOMIC DNA]</scope>
    <source>
        <strain evidence="2">cv. Old Blush</strain>
    </source>
</reference>
<dbReference type="Gramene" id="PRQ49656">
    <property type="protein sequence ID" value="PRQ49656"/>
    <property type="gene ID" value="RchiOBHm_Chr2g0124351"/>
</dbReference>
<proteinExistence type="predicted"/>
<dbReference type="AlphaFoldDB" id="A0A2P6RT95"/>
<name>A0A2P6RT95_ROSCH</name>
<protein>
    <submittedName>
        <fullName evidence="1">Uncharacterized protein</fullName>
    </submittedName>
</protein>
<dbReference type="EMBL" id="PDCK01000040">
    <property type="protein sequence ID" value="PRQ49656.1"/>
    <property type="molecule type" value="Genomic_DNA"/>
</dbReference>
<keyword evidence="2" id="KW-1185">Reference proteome</keyword>
<organism evidence="1 2">
    <name type="scientific">Rosa chinensis</name>
    <name type="common">China rose</name>
    <dbReference type="NCBI Taxonomy" id="74649"/>
    <lineage>
        <taxon>Eukaryota</taxon>
        <taxon>Viridiplantae</taxon>
        <taxon>Streptophyta</taxon>
        <taxon>Embryophyta</taxon>
        <taxon>Tracheophyta</taxon>
        <taxon>Spermatophyta</taxon>
        <taxon>Magnoliopsida</taxon>
        <taxon>eudicotyledons</taxon>
        <taxon>Gunneridae</taxon>
        <taxon>Pentapetalae</taxon>
        <taxon>rosids</taxon>
        <taxon>fabids</taxon>
        <taxon>Rosales</taxon>
        <taxon>Rosaceae</taxon>
        <taxon>Rosoideae</taxon>
        <taxon>Rosoideae incertae sedis</taxon>
        <taxon>Rosa</taxon>
    </lineage>
</organism>
<dbReference type="Proteomes" id="UP000238479">
    <property type="component" value="Chromosome 2"/>
</dbReference>
<accession>A0A2P6RT95</accession>